<dbReference type="GO" id="GO:0005634">
    <property type="term" value="C:nucleus"/>
    <property type="evidence" value="ECO:0007669"/>
    <property type="project" value="TreeGrafter"/>
</dbReference>
<evidence type="ECO:0000313" key="3">
    <source>
        <dbReference type="EMBL" id="VVC43314.1"/>
    </source>
</evidence>
<reference evidence="3 4" key="1">
    <citation type="submission" date="2019-08" db="EMBL/GenBank/DDBJ databases">
        <authorList>
            <person name="Alioto T."/>
            <person name="Alioto T."/>
            <person name="Gomez Garrido J."/>
        </authorList>
    </citation>
    <scope>NUCLEOTIDE SEQUENCE [LARGE SCALE GENOMIC DNA]</scope>
</reference>
<dbReference type="GO" id="GO:0006357">
    <property type="term" value="P:regulation of transcription by RNA polymerase II"/>
    <property type="evidence" value="ECO:0007669"/>
    <property type="project" value="TreeGrafter"/>
</dbReference>
<accession>A0A5E4NEL0</accession>
<feature type="domain" description="MADF" evidence="2">
    <location>
        <begin position="5"/>
        <end position="94"/>
    </location>
</feature>
<dbReference type="Proteomes" id="UP000325440">
    <property type="component" value="Unassembled WGS sequence"/>
</dbReference>
<dbReference type="PROSITE" id="PS51029">
    <property type="entry name" value="MADF"/>
    <property type="match status" value="1"/>
</dbReference>
<evidence type="ECO:0000256" key="1">
    <source>
        <dbReference type="SAM" id="MobiDB-lite"/>
    </source>
</evidence>
<dbReference type="InterPro" id="IPR006578">
    <property type="entry name" value="MADF-dom"/>
</dbReference>
<evidence type="ECO:0000313" key="4">
    <source>
        <dbReference type="Proteomes" id="UP000325440"/>
    </source>
</evidence>
<dbReference type="PANTHER" id="PTHR12243">
    <property type="entry name" value="MADF DOMAIN TRANSCRIPTION FACTOR"/>
    <property type="match status" value="1"/>
</dbReference>
<keyword evidence="4" id="KW-1185">Reference proteome</keyword>
<evidence type="ECO:0000259" key="2">
    <source>
        <dbReference type="PROSITE" id="PS51029"/>
    </source>
</evidence>
<gene>
    <name evidence="3" type="ORF">CINCED_3A004946</name>
</gene>
<dbReference type="InterPro" id="IPR039353">
    <property type="entry name" value="TF_Adf1"/>
</dbReference>
<dbReference type="AlphaFoldDB" id="A0A5E4NEL0"/>
<name>A0A5E4NEL0_9HEMI</name>
<sequence>MDDEILIGKVRQHDELYNTTHRKYSDNRHKDLIWAKIGKESNTTGQVCKTRWISLRDQLRKALKKKRTKSRQTAGKQKKWKYEDRMSFVIPFFKERDAYSNIASPESASEESNDEDISNQNNNITEKDADEVVESKRETTPKCNRIKESLSTKTKSTKKMKKSISYCSNAEKISKPETASPVSMAYVLDSENDKPKAISCASHPIDVFFQGLAATVKTFSPEYQHVAKNKLFAIVSDLEWAKLQNKKMNKQIAASRDPPTSYFCSNLPCASTMSAPGIQNSLPPYDNTQFMRQGAPSNTIQYVQAPTQSPTSRTPS</sequence>
<dbReference type="SMART" id="SM00595">
    <property type="entry name" value="MADF"/>
    <property type="match status" value="1"/>
</dbReference>
<proteinExistence type="predicted"/>
<feature type="compositionally biased region" description="Acidic residues" evidence="1">
    <location>
        <begin position="108"/>
        <end position="117"/>
    </location>
</feature>
<organism evidence="3 4">
    <name type="scientific">Cinara cedri</name>
    <dbReference type="NCBI Taxonomy" id="506608"/>
    <lineage>
        <taxon>Eukaryota</taxon>
        <taxon>Metazoa</taxon>
        <taxon>Ecdysozoa</taxon>
        <taxon>Arthropoda</taxon>
        <taxon>Hexapoda</taxon>
        <taxon>Insecta</taxon>
        <taxon>Pterygota</taxon>
        <taxon>Neoptera</taxon>
        <taxon>Paraneoptera</taxon>
        <taxon>Hemiptera</taxon>
        <taxon>Sternorrhyncha</taxon>
        <taxon>Aphidomorpha</taxon>
        <taxon>Aphidoidea</taxon>
        <taxon>Aphididae</taxon>
        <taxon>Lachninae</taxon>
        <taxon>Cinara</taxon>
    </lineage>
</organism>
<dbReference type="GO" id="GO:0005667">
    <property type="term" value="C:transcription regulator complex"/>
    <property type="evidence" value="ECO:0007669"/>
    <property type="project" value="TreeGrafter"/>
</dbReference>
<dbReference type="EMBL" id="CABPRJ010002368">
    <property type="protein sequence ID" value="VVC43314.1"/>
    <property type="molecule type" value="Genomic_DNA"/>
</dbReference>
<feature type="region of interest" description="Disordered" evidence="1">
    <location>
        <begin position="103"/>
        <end position="141"/>
    </location>
</feature>
<protein>
    <submittedName>
        <fullName evidence="3">MADF domain</fullName>
    </submittedName>
</protein>
<dbReference type="Pfam" id="PF10545">
    <property type="entry name" value="MADF_DNA_bdg"/>
    <property type="match status" value="1"/>
</dbReference>
<dbReference type="OrthoDB" id="6607885at2759"/>
<dbReference type="PANTHER" id="PTHR12243:SF67">
    <property type="entry name" value="COREPRESSOR OF PANGOLIN, ISOFORM A-RELATED"/>
    <property type="match status" value="1"/>
</dbReference>